<dbReference type="OrthoDB" id="5290997at2"/>
<evidence type="ECO:0000256" key="4">
    <source>
        <dbReference type="SAM" id="Phobius"/>
    </source>
</evidence>
<keyword evidence="7" id="KW-1185">Reference proteome</keyword>
<dbReference type="SUPFAM" id="SSF69593">
    <property type="entry name" value="Glycerol-3-phosphate (1)-acyltransferase"/>
    <property type="match status" value="1"/>
</dbReference>
<dbReference type="InterPro" id="IPR002123">
    <property type="entry name" value="Plipid/glycerol_acylTrfase"/>
</dbReference>
<dbReference type="Proteomes" id="UP000008809">
    <property type="component" value="Chromosome"/>
</dbReference>
<keyword evidence="4" id="KW-1133">Transmembrane helix</keyword>
<evidence type="ECO:0000256" key="1">
    <source>
        <dbReference type="ARBA" id="ARBA00005189"/>
    </source>
</evidence>
<dbReference type="EMBL" id="CP000250">
    <property type="protein sequence ID" value="ABD05548.1"/>
    <property type="molecule type" value="Genomic_DNA"/>
</dbReference>
<evidence type="ECO:0000313" key="7">
    <source>
        <dbReference type="Proteomes" id="UP000008809"/>
    </source>
</evidence>
<comment type="pathway">
    <text evidence="1">Lipid metabolism.</text>
</comment>
<dbReference type="Pfam" id="PF01553">
    <property type="entry name" value="Acyltransferase"/>
    <property type="match status" value="1"/>
</dbReference>
<dbReference type="RefSeq" id="WP_011439737.1">
    <property type="nucleotide sequence ID" value="NC_007778.1"/>
</dbReference>
<dbReference type="GO" id="GO:0006654">
    <property type="term" value="P:phosphatidic acid biosynthetic process"/>
    <property type="evidence" value="ECO:0007669"/>
    <property type="project" value="TreeGrafter"/>
</dbReference>
<name>Q2J1W2_RHOP2</name>
<dbReference type="AlphaFoldDB" id="Q2J1W2"/>
<sequence length="269" mass="30569">MTSIFVRSLIFNVLFYLLLVFWILVAVPTFVLPRRALIGVAKLWGRSSIWLMRVVCNTRVEFRGLEKIPQGPLIVAPKHQSMWETFALLQFFDAPLYILKRELTWIPFFGWFLIKADMIAINRKKGGRILMEMARRASEEVNRGRQLIIFPEGTRTAVGAPPHYKAGVAQIYVDCDVPCLPVALNSGLFWPRRQFMRYPGTIVVEFLDPLPVGLTRREFIDTVSELIETASNRLIEAGRKEQAELFGRVPSANVPAAAPTVAKRNIGNQ</sequence>
<feature type="domain" description="Phospholipid/glycerol acyltransferase" evidence="5">
    <location>
        <begin position="73"/>
        <end position="187"/>
    </location>
</feature>
<dbReference type="SMART" id="SM00563">
    <property type="entry name" value="PlsC"/>
    <property type="match status" value="1"/>
</dbReference>
<feature type="transmembrane region" description="Helical" evidence="4">
    <location>
        <begin position="9"/>
        <end position="31"/>
    </location>
</feature>
<evidence type="ECO:0000313" key="6">
    <source>
        <dbReference type="EMBL" id="ABD05548.1"/>
    </source>
</evidence>
<dbReference type="HOGENOM" id="CLU_027938_5_1_5"/>
<dbReference type="CDD" id="cd07989">
    <property type="entry name" value="LPLAT_AGPAT-like"/>
    <property type="match status" value="1"/>
</dbReference>
<dbReference type="PANTHER" id="PTHR10434">
    <property type="entry name" value="1-ACYL-SN-GLYCEROL-3-PHOSPHATE ACYLTRANSFERASE"/>
    <property type="match status" value="1"/>
</dbReference>
<keyword evidence="4" id="KW-0472">Membrane</keyword>
<dbReference type="KEGG" id="rpb:RPB_0837"/>
<evidence type="ECO:0000256" key="3">
    <source>
        <dbReference type="ARBA" id="ARBA00023315"/>
    </source>
</evidence>
<protein>
    <submittedName>
        <fullName evidence="6">Phospholipid/glycerol acyltransferase</fullName>
    </submittedName>
</protein>
<dbReference type="PANTHER" id="PTHR10434:SF40">
    <property type="entry name" value="1-ACYL-SN-GLYCEROL-3-PHOSPHATE ACYLTRANSFERASE"/>
    <property type="match status" value="1"/>
</dbReference>
<dbReference type="eggNOG" id="COG0204">
    <property type="taxonomic scope" value="Bacteria"/>
</dbReference>
<gene>
    <name evidence="6" type="ordered locus">RPB_0837</name>
</gene>
<reference evidence="6 7" key="1">
    <citation type="submission" date="2006-01" db="EMBL/GenBank/DDBJ databases">
        <title>Complete sequence of Rhodopseudomonas palustris HaA2.</title>
        <authorList>
            <consortium name="US DOE Joint Genome Institute"/>
            <person name="Copeland A."/>
            <person name="Lucas S."/>
            <person name="Lapidus A."/>
            <person name="Barry K."/>
            <person name="Detter J.C."/>
            <person name="Glavina T."/>
            <person name="Hammon N."/>
            <person name="Israni S."/>
            <person name="Pitluck S."/>
            <person name="Chain P."/>
            <person name="Malfatti S."/>
            <person name="Shin M."/>
            <person name="Vergez L."/>
            <person name="Schmutz J."/>
            <person name="Larimer F."/>
            <person name="Land M."/>
            <person name="Hauser L."/>
            <person name="Pelletier D.A."/>
            <person name="Kyrpides N."/>
            <person name="Anderson I."/>
            <person name="Oda Y."/>
            <person name="Harwood C.S."/>
            <person name="Richardson P."/>
        </authorList>
    </citation>
    <scope>NUCLEOTIDE SEQUENCE [LARGE SCALE GENOMIC DNA]</scope>
    <source>
        <strain evidence="6 7">HaA2</strain>
    </source>
</reference>
<organism evidence="6 7">
    <name type="scientific">Rhodopseudomonas palustris (strain HaA2)</name>
    <dbReference type="NCBI Taxonomy" id="316058"/>
    <lineage>
        <taxon>Bacteria</taxon>
        <taxon>Pseudomonadati</taxon>
        <taxon>Pseudomonadota</taxon>
        <taxon>Alphaproteobacteria</taxon>
        <taxon>Hyphomicrobiales</taxon>
        <taxon>Nitrobacteraceae</taxon>
        <taxon>Rhodopseudomonas</taxon>
    </lineage>
</organism>
<dbReference type="STRING" id="316058.RPB_0837"/>
<accession>Q2J1W2</accession>
<evidence type="ECO:0000256" key="2">
    <source>
        <dbReference type="ARBA" id="ARBA00022679"/>
    </source>
</evidence>
<evidence type="ECO:0000259" key="5">
    <source>
        <dbReference type="SMART" id="SM00563"/>
    </source>
</evidence>
<keyword evidence="2 6" id="KW-0808">Transferase</keyword>
<keyword evidence="3 6" id="KW-0012">Acyltransferase</keyword>
<keyword evidence="4" id="KW-0812">Transmembrane</keyword>
<proteinExistence type="predicted"/>
<dbReference type="GO" id="GO:0003841">
    <property type="term" value="F:1-acylglycerol-3-phosphate O-acyltransferase activity"/>
    <property type="evidence" value="ECO:0007669"/>
    <property type="project" value="TreeGrafter"/>
</dbReference>